<feature type="domain" description="Hemerythrin-like" evidence="1">
    <location>
        <begin position="147"/>
        <end position="275"/>
    </location>
</feature>
<evidence type="ECO:0000313" key="2">
    <source>
        <dbReference type="EMBL" id="QDH71057.1"/>
    </source>
</evidence>
<keyword evidence="3" id="KW-1185">Reference proteome</keyword>
<dbReference type="OrthoDB" id="8526133at2"/>
<dbReference type="KEGG" id="lyj:FKV23_13895"/>
<dbReference type="InterPro" id="IPR038309">
    <property type="entry name" value="Rsd/AlgQ_sf"/>
</dbReference>
<dbReference type="InterPro" id="IPR012312">
    <property type="entry name" value="Hemerythrin-like"/>
</dbReference>
<organism evidence="2 3">
    <name type="scientific">Marilutibacter alkalisoli</name>
    <dbReference type="NCBI Taxonomy" id="2591633"/>
    <lineage>
        <taxon>Bacteria</taxon>
        <taxon>Pseudomonadati</taxon>
        <taxon>Pseudomonadota</taxon>
        <taxon>Gammaproteobacteria</taxon>
        <taxon>Lysobacterales</taxon>
        <taxon>Lysobacteraceae</taxon>
        <taxon>Marilutibacter</taxon>
    </lineage>
</organism>
<dbReference type="Pfam" id="PF01814">
    <property type="entry name" value="Hemerythrin"/>
    <property type="match status" value="1"/>
</dbReference>
<name>A0A514BUM6_9GAMM</name>
<dbReference type="EMBL" id="CP041242">
    <property type="protein sequence ID" value="QDH71057.1"/>
    <property type="molecule type" value="Genomic_DNA"/>
</dbReference>
<sequence>MLRTKNPPQGGFFRFPIPVRHPVRADRYLIQGAGGKVERRDARTIVRDGSGPGRSARGSAMYMDCGNSSGAGWKGGVWAGHGLACPDFPRLMIFPWNDLGMYEGGSVLGFMRKLMGQAPERTMPAVTAPAFGTTGQARPIAYDPALVPALKQDHHDLVALFSEIGHCAKLDRFDDIPKLLVSFKTNLEAHLIAENVRFYNYVERTLEGDSENTLLIRSFRREMNAIARGVVDFVKKYQLARFDVDTRRAFMADYEAVGDLLAQRIQREEASLYPLYQPI</sequence>
<accession>A0A514BUM6</accession>
<protein>
    <submittedName>
        <fullName evidence="2">Hemerythrin domain-containing protein</fullName>
    </submittedName>
</protein>
<evidence type="ECO:0000313" key="3">
    <source>
        <dbReference type="Proteomes" id="UP000317199"/>
    </source>
</evidence>
<dbReference type="Proteomes" id="UP000317199">
    <property type="component" value="Chromosome"/>
</dbReference>
<evidence type="ECO:0000259" key="1">
    <source>
        <dbReference type="Pfam" id="PF01814"/>
    </source>
</evidence>
<proteinExistence type="predicted"/>
<dbReference type="Gene3D" id="1.20.120.1370">
    <property type="entry name" value="Regulator of RNA polymerase sigma(70) subunit, domain 4"/>
    <property type="match status" value="1"/>
</dbReference>
<gene>
    <name evidence="2" type="ORF">FKV23_13895</name>
</gene>
<reference evidence="2 3" key="1">
    <citation type="submission" date="2019-06" db="EMBL/GenBank/DDBJ databases">
        <title>Lysobacter alkalisoli sp. nov. isolated from saline-alkali soil.</title>
        <authorList>
            <person name="Sun J.-Q."/>
            <person name="Xu L."/>
        </authorList>
    </citation>
    <scope>NUCLEOTIDE SEQUENCE [LARGE SCALE GENOMIC DNA]</scope>
    <source>
        <strain evidence="2 3">SJ-36</strain>
    </source>
</reference>
<dbReference type="AlphaFoldDB" id="A0A514BUM6"/>